<keyword evidence="1" id="KW-1133">Transmembrane helix</keyword>
<reference evidence="2 3" key="1">
    <citation type="submission" date="2017-09" db="EMBL/GenBank/DDBJ databases">
        <title>WGS assembly of Aquilegia coerulea Goldsmith.</title>
        <authorList>
            <person name="Hodges S."/>
            <person name="Kramer E."/>
            <person name="Nordborg M."/>
            <person name="Tomkins J."/>
            <person name="Borevitz J."/>
            <person name="Derieg N."/>
            <person name="Yan J."/>
            <person name="Mihaltcheva S."/>
            <person name="Hayes R.D."/>
            <person name="Rokhsar D."/>
        </authorList>
    </citation>
    <scope>NUCLEOTIDE SEQUENCE [LARGE SCALE GENOMIC DNA]</scope>
    <source>
        <strain evidence="3">cv. Goldsmith</strain>
    </source>
</reference>
<dbReference type="AlphaFoldDB" id="A0A2G5CL50"/>
<sequence>MFNSRINREPPNTFYGVHIVERWRTSALTIVKNQDPRHHFIILLTPNINLFIFFFVLIGLVDIKNFQ</sequence>
<accession>A0A2G5CL50</accession>
<protein>
    <submittedName>
        <fullName evidence="2">Uncharacterized protein</fullName>
    </submittedName>
</protein>
<dbReference type="EMBL" id="KZ305064">
    <property type="protein sequence ID" value="PIA32006.1"/>
    <property type="molecule type" value="Genomic_DNA"/>
</dbReference>
<organism evidence="2 3">
    <name type="scientific">Aquilegia coerulea</name>
    <name type="common">Rocky mountain columbine</name>
    <dbReference type="NCBI Taxonomy" id="218851"/>
    <lineage>
        <taxon>Eukaryota</taxon>
        <taxon>Viridiplantae</taxon>
        <taxon>Streptophyta</taxon>
        <taxon>Embryophyta</taxon>
        <taxon>Tracheophyta</taxon>
        <taxon>Spermatophyta</taxon>
        <taxon>Magnoliopsida</taxon>
        <taxon>Ranunculales</taxon>
        <taxon>Ranunculaceae</taxon>
        <taxon>Thalictroideae</taxon>
        <taxon>Aquilegia</taxon>
    </lineage>
</organism>
<evidence type="ECO:0000313" key="3">
    <source>
        <dbReference type="Proteomes" id="UP000230069"/>
    </source>
</evidence>
<dbReference type="InParanoid" id="A0A2G5CL50"/>
<keyword evidence="1" id="KW-0812">Transmembrane</keyword>
<name>A0A2G5CL50_AQUCA</name>
<evidence type="ECO:0000313" key="2">
    <source>
        <dbReference type="EMBL" id="PIA32006.1"/>
    </source>
</evidence>
<gene>
    <name evidence="2" type="ORF">AQUCO_04700112v1</name>
</gene>
<dbReference type="Proteomes" id="UP000230069">
    <property type="component" value="Unassembled WGS sequence"/>
</dbReference>
<keyword evidence="3" id="KW-1185">Reference proteome</keyword>
<evidence type="ECO:0000256" key="1">
    <source>
        <dbReference type="SAM" id="Phobius"/>
    </source>
</evidence>
<keyword evidence="1" id="KW-0472">Membrane</keyword>
<feature type="transmembrane region" description="Helical" evidence="1">
    <location>
        <begin position="40"/>
        <end position="61"/>
    </location>
</feature>
<proteinExistence type="predicted"/>